<gene>
    <name evidence="1" type="ORF">WA1_04660</name>
</gene>
<evidence type="ECO:0000313" key="1">
    <source>
        <dbReference type="EMBL" id="KYC37807.1"/>
    </source>
</evidence>
<reference evidence="1 2" key="1">
    <citation type="journal article" date="2013" name="Genome Biol. Evol.">
        <title>Genomes of Stigonematalean cyanobacteria (subsection V) and the evolution of oxygenic photosynthesis from prokaryotes to plastids.</title>
        <authorList>
            <person name="Dagan T."/>
            <person name="Roettger M."/>
            <person name="Stucken K."/>
            <person name="Landan G."/>
            <person name="Koch R."/>
            <person name="Major P."/>
            <person name="Gould S.B."/>
            <person name="Goremykin V.V."/>
            <person name="Rippka R."/>
            <person name="Tandeau de Marsac N."/>
            <person name="Gugger M."/>
            <person name="Lockhart P.J."/>
            <person name="Allen J.F."/>
            <person name="Brune I."/>
            <person name="Maus I."/>
            <person name="Puhler A."/>
            <person name="Martin W.F."/>
        </authorList>
    </citation>
    <scope>NUCLEOTIDE SEQUENCE [LARGE SCALE GENOMIC DNA]</scope>
    <source>
        <strain evidence="1 2">PCC 7110</strain>
    </source>
</reference>
<dbReference type="AlphaFoldDB" id="A0A139WZB7"/>
<dbReference type="EMBL" id="ANNX02000045">
    <property type="protein sequence ID" value="KYC37807.1"/>
    <property type="molecule type" value="Genomic_DNA"/>
</dbReference>
<name>A0A139WZB7_9CYAN</name>
<dbReference type="STRING" id="128403.WA1_04660"/>
<sequence length="106" mass="12021">MTSKELLIQEIETLPPELVSEALDLIRSLTVNYTKNKLEPVQQEFIPVTDSTETAGDKEQLTYRPASGRSILRHAGTWEGDDFEECLQSVYATRGKAKFDDENPFE</sequence>
<comment type="caution">
    <text evidence="1">The sequence shown here is derived from an EMBL/GenBank/DDBJ whole genome shotgun (WGS) entry which is preliminary data.</text>
</comment>
<organism evidence="1 2">
    <name type="scientific">Scytonema hofmannii PCC 7110</name>
    <dbReference type="NCBI Taxonomy" id="128403"/>
    <lineage>
        <taxon>Bacteria</taxon>
        <taxon>Bacillati</taxon>
        <taxon>Cyanobacteriota</taxon>
        <taxon>Cyanophyceae</taxon>
        <taxon>Nostocales</taxon>
        <taxon>Scytonemataceae</taxon>
        <taxon>Scytonema</taxon>
    </lineage>
</organism>
<dbReference type="OrthoDB" id="532875at2"/>
<evidence type="ECO:0000313" key="2">
    <source>
        <dbReference type="Proteomes" id="UP000076925"/>
    </source>
</evidence>
<proteinExistence type="predicted"/>
<dbReference type="RefSeq" id="WP_017743218.1">
    <property type="nucleotide sequence ID" value="NZ_KQ976354.1"/>
</dbReference>
<keyword evidence="2" id="KW-1185">Reference proteome</keyword>
<dbReference type="Proteomes" id="UP000076925">
    <property type="component" value="Unassembled WGS sequence"/>
</dbReference>
<accession>A0A139WZB7</accession>
<protein>
    <recommendedName>
        <fullName evidence="3">DUF2281 domain-containing protein</fullName>
    </recommendedName>
</protein>
<evidence type="ECO:0008006" key="3">
    <source>
        <dbReference type="Google" id="ProtNLM"/>
    </source>
</evidence>